<organism evidence="2 3">
    <name type="scientific">Candidatus Mesenet longicola</name>
    <dbReference type="NCBI Taxonomy" id="1892558"/>
    <lineage>
        <taxon>Bacteria</taxon>
        <taxon>Pseudomonadati</taxon>
        <taxon>Pseudomonadota</taxon>
        <taxon>Alphaproteobacteria</taxon>
        <taxon>Rickettsiales</taxon>
        <taxon>Anaplasmataceae</taxon>
        <taxon>Candidatus Mesenet</taxon>
    </lineage>
</organism>
<evidence type="ECO:0000313" key="2">
    <source>
        <dbReference type="EMBL" id="GHM59820.1"/>
    </source>
</evidence>
<dbReference type="InterPro" id="IPR000182">
    <property type="entry name" value="GNAT_dom"/>
</dbReference>
<dbReference type="Gene3D" id="3.40.630.30">
    <property type="match status" value="1"/>
</dbReference>
<comment type="caution">
    <text evidence="2">The sequence shown here is derived from an EMBL/GenBank/DDBJ whole genome shotgun (WGS) entry which is preliminary data.</text>
</comment>
<gene>
    <name evidence="2" type="ORF">sL5_08130</name>
</gene>
<accession>A0A8J3HVC9</accession>
<dbReference type="CDD" id="cd04301">
    <property type="entry name" value="NAT_SF"/>
    <property type="match status" value="1"/>
</dbReference>
<evidence type="ECO:0000313" key="3">
    <source>
        <dbReference type="Proteomes" id="UP000637906"/>
    </source>
</evidence>
<dbReference type="InterPro" id="IPR016181">
    <property type="entry name" value="Acyl_CoA_acyltransferase"/>
</dbReference>
<feature type="domain" description="N-acetyltransferase" evidence="1">
    <location>
        <begin position="94"/>
        <end position="229"/>
    </location>
</feature>
<protein>
    <recommendedName>
        <fullName evidence="1">N-acetyltransferase domain-containing protein</fullName>
    </recommendedName>
</protein>
<sequence>MHKFNNLIVTIGGTNQSLFNYVFYTEEAEFCIKSVQEVLNYLQERKIEATWPIDSHMKVRTKLENLGIKSASTPKKAFLNIRGHLPFHGRAPNLVLKVVNSQEDLIELDKMTSVIFYHDIGIVSTFLRGILNHDNQASKLKFFLAKLNGKTVGTCGIYIEDEIAGFYSDGVLPMYRNQGIATEMIMQRIKIAQQYCCKYVIAHCMKSSVNLYKRVGFKMLGNLHLYISS</sequence>
<reference evidence="2 3" key="1">
    <citation type="journal article" date="2021" name="Microb. Ecol.">
        <title>Candidatus Mesenet longicola: Novel Endosymbionts of Brontispa longissima that Induce Cytoplasmic Incompatibility.</title>
        <authorList>
            <person name="Takano S."/>
            <person name="Gotoh Y."/>
            <person name="Hayashi T."/>
        </authorList>
    </citation>
    <scope>NUCLEOTIDE SEQUENCE [LARGE SCALE GENOMIC DNA]</scope>
    <source>
        <strain evidence="2">L5</strain>
    </source>
</reference>
<dbReference type="SUPFAM" id="SSF55729">
    <property type="entry name" value="Acyl-CoA N-acyltransferases (Nat)"/>
    <property type="match status" value="1"/>
</dbReference>
<evidence type="ECO:0000259" key="1">
    <source>
        <dbReference type="PROSITE" id="PS51186"/>
    </source>
</evidence>
<dbReference type="GO" id="GO:0016747">
    <property type="term" value="F:acyltransferase activity, transferring groups other than amino-acyl groups"/>
    <property type="evidence" value="ECO:0007669"/>
    <property type="project" value="InterPro"/>
</dbReference>
<dbReference type="AlphaFoldDB" id="A0A8J3HVC9"/>
<dbReference type="PROSITE" id="PS51186">
    <property type="entry name" value="GNAT"/>
    <property type="match status" value="1"/>
</dbReference>
<proteinExistence type="predicted"/>
<keyword evidence="3" id="KW-1185">Reference proteome</keyword>
<dbReference type="Proteomes" id="UP000637906">
    <property type="component" value="Unassembled WGS sequence"/>
</dbReference>
<dbReference type="EMBL" id="BNGU01000037">
    <property type="protein sequence ID" value="GHM59820.1"/>
    <property type="molecule type" value="Genomic_DNA"/>
</dbReference>
<dbReference type="Pfam" id="PF00583">
    <property type="entry name" value="Acetyltransf_1"/>
    <property type="match status" value="1"/>
</dbReference>
<name>A0A8J3HVC9_9RICK</name>